<comment type="similarity">
    <text evidence="2">Belongs to the bacterial solute-binding protein SsuA/TauA family.</text>
</comment>
<dbReference type="PROSITE" id="PS51257">
    <property type="entry name" value="PROKAR_LIPOPROTEIN"/>
    <property type="match status" value="1"/>
</dbReference>
<evidence type="ECO:0000256" key="3">
    <source>
        <dbReference type="ARBA" id="ARBA00022729"/>
    </source>
</evidence>
<reference evidence="6 7" key="1">
    <citation type="submission" date="2020-08" db="EMBL/GenBank/DDBJ databases">
        <title>Genomic Encyclopedia of Type Strains, Phase IV (KMG-IV): sequencing the most valuable type-strain genomes for metagenomic binning, comparative biology and taxonomic classification.</title>
        <authorList>
            <person name="Goeker M."/>
        </authorList>
    </citation>
    <scope>NUCLEOTIDE SEQUENCE [LARGE SCALE GENOMIC DNA]</scope>
    <source>
        <strain evidence="6 7">DSM 45615</strain>
    </source>
</reference>
<evidence type="ECO:0000256" key="1">
    <source>
        <dbReference type="ARBA" id="ARBA00004418"/>
    </source>
</evidence>
<evidence type="ECO:0000256" key="4">
    <source>
        <dbReference type="SAM" id="SignalP"/>
    </source>
</evidence>
<evidence type="ECO:0000259" key="5">
    <source>
        <dbReference type="SMART" id="SM00062"/>
    </source>
</evidence>
<dbReference type="SUPFAM" id="SSF53850">
    <property type="entry name" value="Periplasmic binding protein-like II"/>
    <property type="match status" value="1"/>
</dbReference>
<evidence type="ECO:0000256" key="2">
    <source>
        <dbReference type="ARBA" id="ARBA00010742"/>
    </source>
</evidence>
<dbReference type="RefSeq" id="WP_185056645.1">
    <property type="nucleotide sequence ID" value="NZ_BAABIX010000041.1"/>
</dbReference>
<gene>
    <name evidence="6" type="ORF">HNP84_009594</name>
</gene>
<dbReference type="InterPro" id="IPR001638">
    <property type="entry name" value="Solute-binding_3/MltF_N"/>
</dbReference>
<dbReference type="Gene3D" id="3.40.190.10">
    <property type="entry name" value="Periplasmic binding protein-like II"/>
    <property type="match status" value="2"/>
</dbReference>
<dbReference type="Proteomes" id="UP000578449">
    <property type="component" value="Unassembled WGS sequence"/>
</dbReference>
<accession>A0A840PQ12</accession>
<dbReference type="EMBL" id="JACHGN010000033">
    <property type="protein sequence ID" value="MBB5139830.1"/>
    <property type="molecule type" value="Genomic_DNA"/>
</dbReference>
<dbReference type="SMART" id="SM00062">
    <property type="entry name" value="PBPb"/>
    <property type="match status" value="1"/>
</dbReference>
<organism evidence="6 7">
    <name type="scientific">Thermocatellispora tengchongensis</name>
    <dbReference type="NCBI Taxonomy" id="1073253"/>
    <lineage>
        <taxon>Bacteria</taxon>
        <taxon>Bacillati</taxon>
        <taxon>Actinomycetota</taxon>
        <taxon>Actinomycetes</taxon>
        <taxon>Streptosporangiales</taxon>
        <taxon>Streptosporangiaceae</taxon>
        <taxon>Thermocatellispora</taxon>
    </lineage>
</organism>
<comment type="caution">
    <text evidence="6">The sequence shown here is derived from an EMBL/GenBank/DDBJ whole genome shotgun (WGS) entry which is preliminary data.</text>
</comment>
<dbReference type="Pfam" id="PF09084">
    <property type="entry name" value="NMT1"/>
    <property type="match status" value="1"/>
</dbReference>
<dbReference type="InterPro" id="IPR015168">
    <property type="entry name" value="SsuA/THI5"/>
</dbReference>
<sequence>MIGRVKALASLLLTAGLLAAACGSGGATAPTSADGVTAITVGTSPTLSNAALYYADGEGMFKRNKLEVTLSPLQSGAAAVPLLLNGQLAVAASDPVAAIVSVSKNVPVTIVAPGNVSPTDPAMDSTALLVKADGPVKSVRDLDGKTVAVNALNSLSHISVKRAIDKNGGDSSKVKFVELPLPQMVDAVARGQVDGAVENEPYTTQGLESGLRRLVSPLTEALPGVPQLVYLSAKPYVQKNAATIDRFAAALTEANRYLGANPETARAIGRTSTQTPPEVLEKILVPVYNDKPVDRRSLTTLMDLMVRYGVISAPIDLNSVISEP</sequence>
<protein>
    <submittedName>
        <fullName evidence="6">NitT/TauT family transport system substrate-binding protein</fullName>
    </submittedName>
</protein>
<evidence type="ECO:0000313" key="6">
    <source>
        <dbReference type="EMBL" id="MBB5139830.1"/>
    </source>
</evidence>
<dbReference type="GO" id="GO:0042597">
    <property type="term" value="C:periplasmic space"/>
    <property type="evidence" value="ECO:0007669"/>
    <property type="project" value="UniProtKB-SubCell"/>
</dbReference>
<name>A0A840PQ12_9ACTN</name>
<feature type="chain" id="PRO_5038865917" evidence="4">
    <location>
        <begin position="30"/>
        <end position="324"/>
    </location>
</feature>
<feature type="signal peptide" evidence="4">
    <location>
        <begin position="1"/>
        <end position="29"/>
    </location>
</feature>
<keyword evidence="7" id="KW-1185">Reference proteome</keyword>
<evidence type="ECO:0000313" key="7">
    <source>
        <dbReference type="Proteomes" id="UP000578449"/>
    </source>
</evidence>
<dbReference type="PANTHER" id="PTHR30024:SF47">
    <property type="entry name" value="TAURINE-BINDING PERIPLASMIC PROTEIN"/>
    <property type="match status" value="1"/>
</dbReference>
<dbReference type="PANTHER" id="PTHR30024">
    <property type="entry name" value="ALIPHATIC SULFONATES-BINDING PROTEIN-RELATED"/>
    <property type="match status" value="1"/>
</dbReference>
<proteinExistence type="inferred from homology"/>
<comment type="subcellular location">
    <subcellularLocation>
        <location evidence="1">Periplasm</location>
    </subcellularLocation>
</comment>
<keyword evidence="3 4" id="KW-0732">Signal</keyword>
<dbReference type="AlphaFoldDB" id="A0A840PQ12"/>
<feature type="domain" description="Solute-binding protein family 3/N-terminal" evidence="5">
    <location>
        <begin position="38"/>
        <end position="261"/>
    </location>
</feature>